<comment type="caution">
    <text evidence="6">The sequence shown here is derived from an EMBL/GenBank/DDBJ whole genome shotgun (WGS) entry which is preliminary data.</text>
</comment>
<keyword evidence="7" id="KW-1185">Reference proteome</keyword>
<dbReference type="NCBIfam" id="TIGR00281">
    <property type="entry name" value="SMC-Scp complex subunit ScpB"/>
    <property type="match status" value="1"/>
</dbReference>
<evidence type="ECO:0000256" key="2">
    <source>
        <dbReference type="ARBA" id="ARBA00022618"/>
    </source>
</evidence>
<proteinExistence type="predicted"/>
<dbReference type="PANTHER" id="PTHR34298:SF2">
    <property type="entry name" value="SEGREGATION AND CONDENSATION PROTEIN B"/>
    <property type="match status" value="1"/>
</dbReference>
<name>A0A4Z0FBN9_9GAMM</name>
<keyword evidence="1" id="KW-0963">Cytoplasm</keyword>
<dbReference type="GO" id="GO:0051304">
    <property type="term" value="P:chromosome separation"/>
    <property type="evidence" value="ECO:0007669"/>
    <property type="project" value="InterPro"/>
</dbReference>
<reference evidence="6 7" key="1">
    <citation type="journal article" date="2019" name="ISME J.">
        <title>Candidatus Macondimonas diazotrophica, a novel gammaproteobacterial genus dominating crude-oil-contaminated coastal sediments.</title>
        <authorList>
            <person name="Karthikeyan S."/>
            <person name="Konstantinidis K."/>
        </authorList>
    </citation>
    <scope>NUCLEOTIDE SEQUENCE [LARGE SCALE GENOMIC DNA]</scope>
    <source>
        <strain evidence="6 7">KTK01</strain>
    </source>
</reference>
<dbReference type="PIRSF" id="PIRSF019345">
    <property type="entry name" value="ScpB"/>
    <property type="match status" value="1"/>
</dbReference>
<evidence type="ECO:0000256" key="5">
    <source>
        <dbReference type="SAM" id="MobiDB-lite"/>
    </source>
</evidence>
<dbReference type="OrthoDB" id="9806226at2"/>
<evidence type="ECO:0000313" key="6">
    <source>
        <dbReference type="EMBL" id="TFZ83638.1"/>
    </source>
</evidence>
<protein>
    <submittedName>
        <fullName evidence="6">SMC-Scp complex subunit ScpB</fullName>
    </submittedName>
</protein>
<feature type="region of interest" description="Disordered" evidence="5">
    <location>
        <begin position="174"/>
        <end position="202"/>
    </location>
</feature>
<keyword evidence="3" id="KW-0159">Chromosome partition</keyword>
<gene>
    <name evidence="6" type="primary">scpB</name>
    <name evidence="6" type="ORF">E4680_02960</name>
</gene>
<evidence type="ECO:0000256" key="3">
    <source>
        <dbReference type="ARBA" id="ARBA00022829"/>
    </source>
</evidence>
<evidence type="ECO:0000256" key="1">
    <source>
        <dbReference type="ARBA" id="ARBA00022490"/>
    </source>
</evidence>
<dbReference type="Gene3D" id="1.10.10.10">
    <property type="entry name" value="Winged helix-like DNA-binding domain superfamily/Winged helix DNA-binding domain"/>
    <property type="match status" value="2"/>
</dbReference>
<dbReference type="PANTHER" id="PTHR34298">
    <property type="entry name" value="SEGREGATION AND CONDENSATION PROTEIN B"/>
    <property type="match status" value="1"/>
</dbReference>
<organism evidence="6 7">
    <name type="scientific">Candidatus Macondimonas diazotrophica</name>
    <dbReference type="NCBI Taxonomy" id="2305248"/>
    <lineage>
        <taxon>Bacteria</taxon>
        <taxon>Pseudomonadati</taxon>
        <taxon>Pseudomonadota</taxon>
        <taxon>Gammaproteobacteria</taxon>
        <taxon>Chromatiales</taxon>
        <taxon>Ectothiorhodospiraceae</taxon>
        <taxon>Candidatus Macondimonas</taxon>
    </lineage>
</organism>
<dbReference type="Proteomes" id="UP000297890">
    <property type="component" value="Unassembled WGS sequence"/>
</dbReference>
<keyword evidence="2" id="KW-0132">Cell division</keyword>
<dbReference type="EMBL" id="SRIO01000003">
    <property type="protein sequence ID" value="TFZ83638.1"/>
    <property type="molecule type" value="Genomic_DNA"/>
</dbReference>
<dbReference type="GO" id="GO:0051301">
    <property type="term" value="P:cell division"/>
    <property type="evidence" value="ECO:0007669"/>
    <property type="project" value="UniProtKB-KW"/>
</dbReference>
<sequence length="202" mass="22027">MRDDTTRAEQARILEAALAAAGEPVSASRLRAVFAPEPLSTAELEAALDWLAQRYEGSALELVHVAGGWRLQVRAAYALHVQRLQPERPARYSRAVMETLALIAYRQPITRGEIEAVRGVAVSTNVLRTLIERGWVHEVGRLERPGRPALYGTTPTFLADLNLRELAELPPLPAAAEIDPAAASSSTETTHETLPPTADPNR</sequence>
<evidence type="ECO:0000256" key="4">
    <source>
        <dbReference type="ARBA" id="ARBA00023306"/>
    </source>
</evidence>
<accession>A0A4Z0FBN9</accession>
<dbReference type="InterPro" id="IPR036388">
    <property type="entry name" value="WH-like_DNA-bd_sf"/>
</dbReference>
<dbReference type="InterPro" id="IPR036390">
    <property type="entry name" value="WH_DNA-bd_sf"/>
</dbReference>
<feature type="compositionally biased region" description="Low complexity" evidence="5">
    <location>
        <begin position="174"/>
        <end position="196"/>
    </location>
</feature>
<dbReference type="Pfam" id="PF04079">
    <property type="entry name" value="SMC_ScpB"/>
    <property type="match status" value="1"/>
</dbReference>
<evidence type="ECO:0000313" key="7">
    <source>
        <dbReference type="Proteomes" id="UP000297890"/>
    </source>
</evidence>
<dbReference type="SUPFAM" id="SSF46785">
    <property type="entry name" value="Winged helix' DNA-binding domain"/>
    <property type="match status" value="2"/>
</dbReference>
<dbReference type="InterPro" id="IPR005234">
    <property type="entry name" value="ScpB_csome_segregation"/>
</dbReference>
<keyword evidence="4" id="KW-0131">Cell cycle</keyword>
<dbReference type="AlphaFoldDB" id="A0A4Z0FBN9"/>